<dbReference type="InterPro" id="IPR038581">
    <property type="entry name" value="ODC_AZ_sf"/>
</dbReference>
<dbReference type="InterPro" id="IPR016181">
    <property type="entry name" value="Acyl_CoA_acyltransferase"/>
</dbReference>
<sequence length="249" mass="28334">MAKYMSNHSSNCNQMQRFLDQDSQSTVLATCYSVEPSTSKVHGFHYCTTLGAGVQCPPHDILDSRAERTWPGNNWPEYKGEATHNIPEECERLFCDKLSATFLGERTFVGQESLGMDAFQNIQSNQIEHQHDRIQRWIEVWDYSSDAIYRGFVTEHNKERTLFVFFEDRALEHGLKSGLIALFELADLATFGCSQIVACVSRSQRTDEMELVRSLGWCGFNLTTLAPWVSDSEPGPCLSNKWLFLVAEV</sequence>
<evidence type="ECO:0000256" key="5">
    <source>
        <dbReference type="ARBA" id="ARBA00022758"/>
    </source>
</evidence>
<organism evidence="6 7">
    <name type="scientific">Penicillium chrysogenum</name>
    <name type="common">Penicillium notatum</name>
    <dbReference type="NCBI Taxonomy" id="5076"/>
    <lineage>
        <taxon>Eukaryota</taxon>
        <taxon>Fungi</taxon>
        <taxon>Dikarya</taxon>
        <taxon>Ascomycota</taxon>
        <taxon>Pezizomycotina</taxon>
        <taxon>Eurotiomycetes</taxon>
        <taxon>Eurotiomycetidae</taxon>
        <taxon>Eurotiales</taxon>
        <taxon>Aspergillaceae</taxon>
        <taxon>Penicillium</taxon>
        <taxon>Penicillium chrysogenum species complex</taxon>
    </lineage>
</organism>
<dbReference type="InterPro" id="IPR002993">
    <property type="entry name" value="ODC_AZ"/>
</dbReference>
<accession>A0ABQ8WJR2</accession>
<comment type="caution">
    <text evidence="6">The sequence shown here is derived from an EMBL/GenBank/DDBJ whole genome shotgun (WGS) entry which is preliminary data.</text>
</comment>
<dbReference type="Gene3D" id="3.40.630.60">
    <property type="match status" value="1"/>
</dbReference>
<comment type="similarity">
    <text evidence="2">Belongs to the ODC antizyme family.</text>
</comment>
<gene>
    <name evidence="6" type="ORF">N7505_005608</name>
</gene>
<comment type="subunit">
    <text evidence="3">Interacts with ODC and thereby sterically blocks ODC homodimerization.</text>
</comment>
<evidence type="ECO:0000256" key="4">
    <source>
        <dbReference type="ARBA" id="ARBA00017712"/>
    </source>
</evidence>
<evidence type="ECO:0000313" key="7">
    <source>
        <dbReference type="Proteomes" id="UP001220256"/>
    </source>
</evidence>
<dbReference type="SUPFAM" id="SSF55729">
    <property type="entry name" value="Acyl-CoA N-acyltransferases (Nat)"/>
    <property type="match status" value="1"/>
</dbReference>
<dbReference type="EMBL" id="JAPVEB010000003">
    <property type="protein sequence ID" value="KAJ5269850.1"/>
    <property type="molecule type" value="Genomic_DNA"/>
</dbReference>
<dbReference type="Pfam" id="PF02100">
    <property type="entry name" value="ODC_AZ"/>
    <property type="match status" value="1"/>
</dbReference>
<protein>
    <recommendedName>
        <fullName evidence="4">Ornithine decarboxylase antizyme</fullName>
    </recommendedName>
</protein>
<name>A0ABQ8WJR2_PENCH</name>
<proteinExistence type="inferred from homology"/>
<keyword evidence="5" id="KW-0688">Ribosomal frameshifting</keyword>
<evidence type="ECO:0000313" key="6">
    <source>
        <dbReference type="EMBL" id="KAJ5269850.1"/>
    </source>
</evidence>
<reference evidence="6 7" key="1">
    <citation type="journal article" date="2023" name="IMA Fungus">
        <title>Comparative genomic study of the Penicillium genus elucidates a diverse pangenome and 15 lateral gene transfer events.</title>
        <authorList>
            <person name="Petersen C."/>
            <person name="Sorensen T."/>
            <person name="Nielsen M.R."/>
            <person name="Sondergaard T.E."/>
            <person name="Sorensen J.L."/>
            <person name="Fitzpatrick D.A."/>
            <person name="Frisvad J.C."/>
            <person name="Nielsen K.L."/>
        </authorList>
    </citation>
    <scope>NUCLEOTIDE SEQUENCE [LARGE SCALE GENOMIC DNA]</scope>
    <source>
        <strain evidence="6 7">IBT 3361</strain>
    </source>
</reference>
<evidence type="ECO:0000256" key="2">
    <source>
        <dbReference type="ARBA" id="ARBA00008796"/>
    </source>
</evidence>
<dbReference type="PANTHER" id="PTHR10279:SF10">
    <property type="entry name" value="ORNITHINE DECARBOXYLASE ANTIZYME"/>
    <property type="match status" value="1"/>
</dbReference>
<dbReference type="PANTHER" id="PTHR10279">
    <property type="entry name" value="ORNITHINE DECARBOXYLASE ANTIZYME"/>
    <property type="match status" value="1"/>
</dbReference>
<keyword evidence="7" id="KW-1185">Reference proteome</keyword>
<evidence type="ECO:0000256" key="3">
    <source>
        <dbReference type="ARBA" id="ARBA00011486"/>
    </source>
</evidence>
<evidence type="ECO:0000256" key="1">
    <source>
        <dbReference type="ARBA" id="ARBA00002307"/>
    </source>
</evidence>
<dbReference type="Proteomes" id="UP001220256">
    <property type="component" value="Unassembled WGS sequence"/>
</dbReference>
<comment type="function">
    <text evidence="1">Ornithine decarboxylase (ODC) antizyme protein that negatively regulates ODC activity and intracellular polyamine biosynthesis in response to increased intracellular polyamine levels. Binds to ODC monomers, inhibiting the assembly of the functional ODC homodimer, and targets the monomers for ubiquitin-independent proteolytic destruction by the 26S proteasome.</text>
</comment>